<feature type="region of interest" description="Disordered" evidence="1">
    <location>
        <begin position="602"/>
        <end position="630"/>
    </location>
</feature>
<dbReference type="OrthoDB" id="7384at10239"/>
<feature type="compositionally biased region" description="Acidic residues" evidence="1">
    <location>
        <begin position="620"/>
        <end position="630"/>
    </location>
</feature>
<dbReference type="Gene3D" id="3.40.50.300">
    <property type="entry name" value="P-loop containing nucleotide triphosphate hydrolases"/>
    <property type="match status" value="1"/>
</dbReference>
<evidence type="ECO:0000313" key="4">
    <source>
        <dbReference type="Proteomes" id="UP000014730"/>
    </source>
</evidence>
<accession>R9ZZD6</accession>
<keyword evidence="4" id="KW-1185">Reference proteome</keyword>
<dbReference type="EMBL" id="KC821607">
    <property type="protein sequence ID" value="AGO47323.1"/>
    <property type="molecule type" value="Genomic_DNA"/>
</dbReference>
<evidence type="ECO:0000256" key="1">
    <source>
        <dbReference type="SAM" id="MobiDB-lite"/>
    </source>
</evidence>
<dbReference type="RefSeq" id="YP_008241726.1">
    <property type="nucleotide sequence ID" value="NC_021799.1"/>
</dbReference>
<gene>
    <name evidence="3" type="ORF">Phi19:1_gp033</name>
</gene>
<keyword evidence="3" id="KW-0347">Helicase</keyword>
<organism evidence="3 4">
    <name type="scientific">Cellulophaga phage phi19:1</name>
    <dbReference type="NCBI Taxonomy" id="1327970"/>
    <lineage>
        <taxon>Viruses</taxon>
        <taxon>Duplodnaviria</taxon>
        <taxon>Heunggongvirae</taxon>
        <taxon>Uroviricota</taxon>
        <taxon>Caudoviricetes</taxon>
        <taxon>Assiduviridae</taxon>
        <taxon>Cellubavirus</taxon>
        <taxon>Cellubavirus phi19una</taxon>
    </lineage>
</organism>
<dbReference type="GO" id="GO:0043139">
    <property type="term" value="F:5'-3' DNA helicase activity"/>
    <property type="evidence" value="ECO:0007669"/>
    <property type="project" value="InterPro"/>
</dbReference>
<reference evidence="4" key="2">
    <citation type="submission" date="2013-03" db="EMBL/GenBank/DDBJ databases">
        <title>The Cellulophaga phages: a novel, diverse, and globally ubiquitous model system.</title>
        <authorList>
            <person name="Holmfeldt K."/>
            <person name="Solonenko N."/>
            <person name="Shah M."/>
            <person name="Corrier K."/>
            <person name="Riemann L."/>
            <person name="VerBerkmoes N.C."/>
            <person name="Sullivan M.B."/>
        </authorList>
    </citation>
    <scope>NUCLEOTIDE SEQUENCE [LARGE SCALE GENOMIC DNA]</scope>
</reference>
<dbReference type="InterPro" id="IPR027032">
    <property type="entry name" value="Twinkle-like"/>
</dbReference>
<feature type="domain" description="SF4 helicase" evidence="2">
    <location>
        <begin position="297"/>
        <end position="518"/>
    </location>
</feature>
<dbReference type="PROSITE" id="PS51199">
    <property type="entry name" value="SF4_HELICASE"/>
    <property type="match status" value="1"/>
</dbReference>
<dbReference type="GeneID" id="16880946"/>
<keyword evidence="3" id="KW-0067">ATP-binding</keyword>
<dbReference type="GO" id="GO:0003697">
    <property type="term" value="F:single-stranded DNA binding"/>
    <property type="evidence" value="ECO:0007669"/>
    <property type="project" value="InterPro"/>
</dbReference>
<dbReference type="PANTHER" id="PTHR12873">
    <property type="entry name" value="T7-LIKE MITOCHONDRIAL DNA HELICASE"/>
    <property type="match status" value="1"/>
</dbReference>
<dbReference type="InterPro" id="IPR027417">
    <property type="entry name" value="P-loop_NTPase"/>
</dbReference>
<dbReference type="CDD" id="cd01029">
    <property type="entry name" value="TOPRIM_primases"/>
    <property type="match status" value="1"/>
</dbReference>
<evidence type="ECO:0000313" key="3">
    <source>
        <dbReference type="EMBL" id="AGO47323.1"/>
    </source>
</evidence>
<evidence type="ECO:0000259" key="2">
    <source>
        <dbReference type="PROSITE" id="PS51199"/>
    </source>
</evidence>
<dbReference type="GO" id="GO:0005524">
    <property type="term" value="F:ATP binding"/>
    <property type="evidence" value="ECO:0007669"/>
    <property type="project" value="InterPro"/>
</dbReference>
<dbReference type="InterPro" id="IPR006171">
    <property type="entry name" value="TOPRIM_dom"/>
</dbReference>
<dbReference type="SMART" id="SM00493">
    <property type="entry name" value="TOPRIM"/>
    <property type="match status" value="1"/>
</dbReference>
<dbReference type="PANTHER" id="PTHR12873:SF0">
    <property type="entry name" value="TWINKLE MTDNA HELICASE"/>
    <property type="match status" value="1"/>
</dbReference>
<keyword evidence="3" id="KW-0547">Nucleotide-binding</keyword>
<dbReference type="SUPFAM" id="SSF52540">
    <property type="entry name" value="P-loop containing nucleoside triphosphate hydrolases"/>
    <property type="match status" value="1"/>
</dbReference>
<name>R9ZZD6_9CAUD</name>
<dbReference type="KEGG" id="vg:16880946"/>
<proteinExistence type="predicted"/>
<protein>
    <submittedName>
        <fullName evidence="3">DNA primase/helicase, TOPRIM</fullName>
    </submittedName>
</protein>
<dbReference type="SUPFAM" id="SSF56731">
    <property type="entry name" value="DNA primase core"/>
    <property type="match status" value="1"/>
</dbReference>
<dbReference type="GO" id="GO:0006260">
    <property type="term" value="P:DNA replication"/>
    <property type="evidence" value="ECO:0007669"/>
    <property type="project" value="InterPro"/>
</dbReference>
<keyword evidence="3" id="KW-0378">Hydrolase</keyword>
<dbReference type="Gene3D" id="3.40.1360.10">
    <property type="match status" value="1"/>
</dbReference>
<reference evidence="3 4" key="1">
    <citation type="journal article" date="2013" name="Proc. Natl. Acad. Sci. U.S.A.">
        <title>Twelve previously unknown phage genera are ubiquitous in global oceans.</title>
        <authorList>
            <person name="Holmfeldt K."/>
            <person name="Solonenko N."/>
            <person name="Shah M."/>
            <person name="Corrier K."/>
            <person name="Riemann L."/>
            <person name="Verberkmoes N.C."/>
            <person name="Sullivan M.B."/>
        </authorList>
    </citation>
    <scope>NUCLEOTIDE SEQUENCE [LARGE SCALE GENOMIC DNA]</scope>
    <source>
        <strain evidence="3">Phi19:1</strain>
    </source>
</reference>
<dbReference type="InterPro" id="IPR034154">
    <property type="entry name" value="TOPRIM_DnaG/twinkle"/>
</dbReference>
<sequence length="630" mass="72693">MSNDFIEWGSLPFKKTRGTEKLRCPSCDDIRSDKKDKSLVVYHNDGVGKCFYCESLTFRESESREVKEKNYKLPVQDWKNYTELSDNMVKYIEDTRKISQSTLKAFNITEEKQYQPAIGKNTNNIVFNYFEKDVLVNKKYRDSKKNFTQSAGTRSIFYNINSVINSDVVWICEGEFDCMALYEVGVKSSISVPNGANDNDDYWKNSEKYLKDVKRFVIAVDNDEKGNALKEKIAQRLGRYRCDFIEFENKDANGDLIKGILSTSVKNIKKFPVSGTFKASDLKDRILNLYRNGLPDTMAPKGYFFEGFKDIFSLMLGQLTVGTGIPSHGKSNFTDWMVLNLINDYDLKASWFSPEHSPMELYHTNLMEKVVGRNFWNHLDNDTREKIRDNTLYNYDRKRLIPRVTEEEINSYVEWADEKVYLTGADGDTLPTWDWLLEKFKEQMFSFGINIFVIDAFNKVLLPSGNKLEQINIVLTKLTHFAQANNVMIILVAHPVKMSKGEDGLYGVPTLYDVSGSADFRNQTHNGFSIYRTWESLDGNVEEGTDFYNMKTKFNFQGKIGEKIGFNYSTVNGRYYRKGTEEPLFSLIGYDAEKKLDPIPEAEEKPIKYMSPSEAFAPLGEEEKEDEVPF</sequence>
<dbReference type="Pfam" id="PF13155">
    <property type="entry name" value="Toprim_2"/>
    <property type="match status" value="1"/>
</dbReference>
<dbReference type="InterPro" id="IPR007694">
    <property type="entry name" value="DNA_helicase_DnaB-like_C"/>
</dbReference>
<dbReference type="Proteomes" id="UP000014730">
    <property type="component" value="Segment"/>
</dbReference>